<evidence type="ECO:0000313" key="3">
    <source>
        <dbReference type="EMBL" id="WIT10122.1"/>
    </source>
</evidence>
<dbReference type="AlphaFoldDB" id="A0AA95N830"/>
<accession>A0AA95N830</accession>
<dbReference type="RefSeq" id="WP_285231191.1">
    <property type="nucleotide sequence ID" value="NZ_CP116346.1"/>
</dbReference>
<keyword evidence="4" id="KW-1185">Reference proteome</keyword>
<name>A0AA95N830_9BURK</name>
<evidence type="ECO:0000256" key="1">
    <source>
        <dbReference type="SAM" id="MobiDB-lite"/>
    </source>
</evidence>
<keyword evidence="2" id="KW-0472">Membrane</keyword>
<keyword evidence="2" id="KW-1133">Transmembrane helix</keyword>
<keyword evidence="2" id="KW-0812">Transmembrane</keyword>
<feature type="transmembrane region" description="Helical" evidence="2">
    <location>
        <begin position="6"/>
        <end position="28"/>
    </location>
</feature>
<gene>
    <name evidence="3" type="ORF">PFX98_14380</name>
</gene>
<proteinExistence type="predicted"/>
<dbReference type="EMBL" id="CP116346">
    <property type="protein sequence ID" value="WIT10122.1"/>
    <property type="molecule type" value="Genomic_DNA"/>
</dbReference>
<evidence type="ECO:0000313" key="4">
    <source>
        <dbReference type="Proteomes" id="UP001177769"/>
    </source>
</evidence>
<reference evidence="3" key="1">
    <citation type="submission" date="2023-01" db="EMBL/GenBank/DDBJ databases">
        <title>Whole genome sequence of Paucibacter sp. S2-9 isolated from pond sediment.</title>
        <authorList>
            <person name="Jung J.Y."/>
        </authorList>
    </citation>
    <scope>NUCLEOTIDE SEQUENCE</scope>
    <source>
        <strain evidence="3">S2-9</strain>
    </source>
</reference>
<evidence type="ECO:0000256" key="2">
    <source>
        <dbReference type="SAM" id="Phobius"/>
    </source>
</evidence>
<sequence length="119" mass="13135">MDSNHWLMAIAGLVIGIGLAWGAAMWWFGRLLKQAALRLDKTEKARQFSATQTTQARKQIEALQHELGELRHAMQHKAHIARSLPDSPEMILPVADTPASRSGPGDGFADTQILLPSKR</sequence>
<organism evidence="3 4">
    <name type="scientific">Paucibacter sediminis</name>
    <dbReference type="NCBI Taxonomy" id="3019553"/>
    <lineage>
        <taxon>Bacteria</taxon>
        <taxon>Pseudomonadati</taxon>
        <taxon>Pseudomonadota</taxon>
        <taxon>Betaproteobacteria</taxon>
        <taxon>Burkholderiales</taxon>
        <taxon>Sphaerotilaceae</taxon>
        <taxon>Roseateles</taxon>
    </lineage>
</organism>
<evidence type="ECO:0008006" key="5">
    <source>
        <dbReference type="Google" id="ProtNLM"/>
    </source>
</evidence>
<feature type="region of interest" description="Disordered" evidence="1">
    <location>
        <begin position="91"/>
        <end position="119"/>
    </location>
</feature>
<protein>
    <recommendedName>
        <fullName evidence="5">DUF1043 family protein</fullName>
    </recommendedName>
</protein>
<dbReference type="KEGG" id="pais:PFX98_14380"/>
<dbReference type="Proteomes" id="UP001177769">
    <property type="component" value="Chromosome"/>
</dbReference>